<dbReference type="VEuPathDB" id="VectorBase:AGAP008852"/>
<dbReference type="EnsemblMetazoa" id="AGAP008852-RA">
    <property type="protein sequence ID" value="AGAP008852-PA"/>
    <property type="gene ID" value="AGAP008852"/>
</dbReference>
<dbReference type="HOGENOM" id="CLU_2801226_0_0_1"/>
<reference evidence="1" key="2">
    <citation type="submission" date="2002-03" db="EMBL/GenBank/DDBJ databases">
        <authorList>
            <consortium name="The Anopheles Genome Sequencing Consortium"/>
        </authorList>
    </citation>
    <scope>NUCLEOTIDE SEQUENCE</scope>
    <source>
        <strain evidence="1">PEST</strain>
    </source>
</reference>
<sequence length="68" mass="7516">IVIRALGRELFPFYSQCVALNRSEHSTTTQSSRVCVCVCGLSLFFRSSPSCTSISEPVRACVCVYVCF</sequence>
<reference evidence="1" key="5">
    <citation type="submission" date="2011-05" db="EMBL/GenBank/DDBJ databases">
        <authorList>
            <consortium name="VectorBase"/>
        </authorList>
    </citation>
    <scope>NUCLEOTIDE SEQUENCE</scope>
    <source>
        <strain evidence="1">PEST</strain>
    </source>
</reference>
<reference evidence="1" key="4">
    <citation type="journal article" date="2007" name="Genome Biol.">
        <title>Update of the Anopheles gambiae PEST genome assembly.</title>
        <authorList>
            <person name="Sharakhova M.V."/>
            <person name="Hammond M.P."/>
            <person name="Lobo N.F."/>
            <person name="Krzywinski J."/>
            <person name="Unger M.F."/>
            <person name="Hillenmeyer M.E."/>
            <person name="Bruggner R.V."/>
            <person name="Birney E."/>
            <person name="Collins F.H."/>
        </authorList>
    </citation>
    <scope>NUCLEOTIDE SEQUENCE</scope>
    <source>
        <strain evidence="1">PEST</strain>
    </source>
</reference>
<feature type="non-terminal residue" evidence="1">
    <location>
        <position position="68"/>
    </location>
</feature>
<dbReference type="Proteomes" id="UP000007062">
    <property type="component" value="Chromosome 3R"/>
</dbReference>
<evidence type="ECO:0000313" key="3">
    <source>
        <dbReference type="Proteomes" id="UP000007062"/>
    </source>
</evidence>
<reference evidence="2" key="6">
    <citation type="submission" date="2021-01" db="UniProtKB">
        <authorList>
            <consortium name="EnsemblMetazoa"/>
        </authorList>
    </citation>
    <scope>IDENTIFICATION</scope>
    <source>
        <strain evidence="2">PEST</strain>
    </source>
</reference>
<keyword evidence="3" id="KW-1185">Reference proteome</keyword>
<protein>
    <submittedName>
        <fullName evidence="1">AGAP008852-PA</fullName>
    </submittedName>
</protein>
<gene>
    <name evidence="1" type="ORF">AgaP_AGAP008852</name>
</gene>
<dbReference type="PaxDb" id="7165-AGAP008852-PA"/>
<accession>Q7PWU1</accession>
<evidence type="ECO:0000313" key="2">
    <source>
        <dbReference type="EnsemblMetazoa" id="AGAP008852-PA"/>
    </source>
</evidence>
<reference evidence="1 3" key="1">
    <citation type="journal article" date="2002" name="Science">
        <title>The genome sequence of the malaria mosquito Anopheles gambiae.</title>
        <authorList>
            <person name="Holt R.A."/>
            <person name="Subramanian G.M."/>
            <person name="Halpern A."/>
            <person name="Sutton G.G."/>
            <person name="Charlab R."/>
            <person name="Nusskern D.R."/>
            <person name="Wincker P."/>
            <person name="Clark A.G."/>
            <person name="Ribeiro J.M."/>
            <person name="Wides R."/>
            <person name="Salzberg S.L."/>
            <person name="Loftus B."/>
            <person name="Yandell M."/>
            <person name="Majoros W.H."/>
            <person name="Rusch D.B."/>
            <person name="Lai Z."/>
            <person name="Kraft C.L."/>
            <person name="Abril J.F."/>
            <person name="Anthouard V."/>
            <person name="Arensburger P."/>
            <person name="Atkinson P.W."/>
            <person name="Baden H."/>
            <person name="de Berardinis V."/>
            <person name="Baldwin D."/>
            <person name="Benes V."/>
            <person name="Biedler J."/>
            <person name="Blass C."/>
            <person name="Bolanos R."/>
            <person name="Boscus D."/>
            <person name="Barnstead M."/>
            <person name="Cai S."/>
            <person name="Center A."/>
            <person name="Chaturverdi K."/>
            <person name="Christophides G.K."/>
            <person name="Chrystal M.A."/>
            <person name="Clamp M."/>
            <person name="Cravchik A."/>
            <person name="Curwen V."/>
            <person name="Dana A."/>
            <person name="Delcher A."/>
            <person name="Dew I."/>
            <person name="Evans C.A."/>
            <person name="Flanigan M."/>
            <person name="Grundschober-Freimoser A."/>
            <person name="Friedli L."/>
            <person name="Gu Z."/>
            <person name="Guan P."/>
            <person name="Guigo R."/>
            <person name="Hillenmeyer M.E."/>
            <person name="Hladun S.L."/>
            <person name="Hogan J.R."/>
            <person name="Hong Y.S."/>
            <person name="Hoover J."/>
            <person name="Jaillon O."/>
            <person name="Ke Z."/>
            <person name="Kodira C."/>
            <person name="Kokoza E."/>
            <person name="Koutsos A."/>
            <person name="Letunic I."/>
            <person name="Levitsky A."/>
            <person name="Liang Y."/>
            <person name="Lin J.J."/>
            <person name="Lobo N.F."/>
            <person name="Lopez J.R."/>
            <person name="Malek J.A."/>
            <person name="McIntosh T.C."/>
            <person name="Meister S."/>
            <person name="Miller J."/>
            <person name="Mobarry C."/>
            <person name="Mongin E."/>
            <person name="Murphy S.D."/>
            <person name="O'Brochta D.A."/>
            <person name="Pfannkoch C."/>
            <person name="Qi R."/>
            <person name="Regier M.A."/>
            <person name="Remington K."/>
            <person name="Shao H."/>
            <person name="Sharakhova M.V."/>
            <person name="Sitter C.D."/>
            <person name="Shetty J."/>
            <person name="Smith T.J."/>
            <person name="Strong R."/>
            <person name="Sun J."/>
            <person name="Thomasova D."/>
            <person name="Ton L.Q."/>
            <person name="Topalis P."/>
            <person name="Tu Z."/>
            <person name="Unger M.F."/>
            <person name="Walenz B."/>
            <person name="Wang A."/>
            <person name="Wang J."/>
            <person name="Wang M."/>
            <person name="Wang X."/>
            <person name="Woodford K.J."/>
            <person name="Wortman J.R."/>
            <person name="Wu M."/>
            <person name="Yao A."/>
            <person name="Zdobnov E.M."/>
            <person name="Zhang H."/>
            <person name="Zhao Q."/>
            <person name="Zhao S."/>
            <person name="Zhu S.C."/>
            <person name="Zhimulev I."/>
            <person name="Coluzzi M."/>
            <person name="della Torre A."/>
            <person name="Roth C.W."/>
            <person name="Louis C."/>
            <person name="Kalush F."/>
            <person name="Mural R.J."/>
            <person name="Myers E.W."/>
            <person name="Adams M.D."/>
            <person name="Smith H.O."/>
            <person name="Broder S."/>
            <person name="Gardner M.J."/>
            <person name="Fraser C.M."/>
            <person name="Birney E."/>
            <person name="Bork P."/>
            <person name="Brey P.T."/>
            <person name="Venter J.C."/>
            <person name="Weissenbach J."/>
            <person name="Kafatos F.C."/>
            <person name="Collins F.H."/>
            <person name="Hoffman S.L."/>
        </authorList>
    </citation>
    <scope>NUCLEOTIDE SEQUENCE [LARGE SCALE GENOMIC DNA]</scope>
    <source>
        <strain evidence="1 3">PEST</strain>
    </source>
</reference>
<feature type="non-terminal residue" evidence="1">
    <location>
        <position position="1"/>
    </location>
</feature>
<proteinExistence type="predicted"/>
<reference evidence="1 2" key="3">
    <citation type="journal article" date="2004" name="Trends Parasitol.">
        <title>The Anopheles gambiae genome: an update.</title>
        <authorList>
            <person name="Mongin E."/>
            <person name="Louis C."/>
            <person name="Holt R.A."/>
            <person name="Birney E."/>
            <person name="Collins F.H."/>
        </authorList>
    </citation>
    <scope>NUCLEOTIDE SEQUENCE</scope>
    <source>
        <strain evidence="1 2">PEST</strain>
    </source>
</reference>
<organism evidence="1">
    <name type="scientific">Anopheles gambiae</name>
    <name type="common">African malaria mosquito</name>
    <dbReference type="NCBI Taxonomy" id="7165"/>
    <lineage>
        <taxon>Eukaryota</taxon>
        <taxon>Metazoa</taxon>
        <taxon>Ecdysozoa</taxon>
        <taxon>Arthropoda</taxon>
        <taxon>Hexapoda</taxon>
        <taxon>Insecta</taxon>
        <taxon>Pterygota</taxon>
        <taxon>Neoptera</taxon>
        <taxon>Endopterygota</taxon>
        <taxon>Diptera</taxon>
        <taxon>Nematocera</taxon>
        <taxon>Culicoidea</taxon>
        <taxon>Culicidae</taxon>
        <taxon>Anophelinae</taxon>
        <taxon>Anopheles</taxon>
    </lineage>
</organism>
<dbReference type="AlphaFoldDB" id="Q7PWU1"/>
<dbReference type="EMBL" id="AAAB01008984">
    <property type="protein sequence ID" value="EAA43346.1"/>
    <property type="molecule type" value="Genomic_DNA"/>
</dbReference>
<name>Q7PWU1_ANOGA</name>
<evidence type="ECO:0000313" key="1">
    <source>
        <dbReference type="EMBL" id="EAA43346.1"/>
    </source>
</evidence>